<dbReference type="Proteomes" id="UP000052022">
    <property type="component" value="Unassembled WGS sequence"/>
</dbReference>
<dbReference type="InterPro" id="IPR035919">
    <property type="entry name" value="EAL_sf"/>
</dbReference>
<reference evidence="4 5" key="1">
    <citation type="submission" date="2015-09" db="EMBL/GenBank/DDBJ databases">
        <authorList>
            <consortium name="Swine Surveillance"/>
        </authorList>
    </citation>
    <scope>NUCLEOTIDE SEQUENCE [LARGE SCALE GENOMIC DNA]</scope>
    <source>
        <strain evidence="4 5">CECT 7557</strain>
    </source>
</reference>
<dbReference type="CDD" id="cd01948">
    <property type="entry name" value="EAL"/>
    <property type="match status" value="1"/>
</dbReference>
<dbReference type="SMART" id="SM00267">
    <property type="entry name" value="GGDEF"/>
    <property type="match status" value="1"/>
</dbReference>
<feature type="transmembrane region" description="Helical" evidence="1">
    <location>
        <begin position="20"/>
        <end position="39"/>
    </location>
</feature>
<dbReference type="AlphaFoldDB" id="A0A0P1GTY0"/>
<feature type="domain" description="GGDEF" evidence="3">
    <location>
        <begin position="99"/>
        <end position="235"/>
    </location>
</feature>
<dbReference type="Gene3D" id="3.20.20.450">
    <property type="entry name" value="EAL domain"/>
    <property type="match status" value="1"/>
</dbReference>
<keyword evidence="4" id="KW-0378">Hydrolase</keyword>
<dbReference type="SMART" id="SM00052">
    <property type="entry name" value="EAL"/>
    <property type="match status" value="1"/>
</dbReference>
<protein>
    <submittedName>
        <fullName evidence="4">Oxygen sensor protein DosP</fullName>
        <ecNumber evidence="4">3.1.4.52</ecNumber>
    </submittedName>
</protein>
<dbReference type="EMBL" id="CYSD01000020">
    <property type="protein sequence ID" value="CUH77527.1"/>
    <property type="molecule type" value="Genomic_DNA"/>
</dbReference>
<dbReference type="InterPro" id="IPR001633">
    <property type="entry name" value="EAL_dom"/>
</dbReference>
<proteinExistence type="predicted"/>
<dbReference type="Pfam" id="PF00990">
    <property type="entry name" value="GGDEF"/>
    <property type="match status" value="1"/>
</dbReference>
<evidence type="ECO:0000313" key="5">
    <source>
        <dbReference type="Proteomes" id="UP000052022"/>
    </source>
</evidence>
<dbReference type="Gene3D" id="3.30.70.270">
    <property type="match status" value="1"/>
</dbReference>
<dbReference type="NCBIfam" id="TIGR00254">
    <property type="entry name" value="GGDEF"/>
    <property type="match status" value="1"/>
</dbReference>
<dbReference type="RefSeq" id="WP_058289516.1">
    <property type="nucleotide sequence ID" value="NZ_CYSD01000020.1"/>
</dbReference>
<dbReference type="PANTHER" id="PTHR33121">
    <property type="entry name" value="CYCLIC DI-GMP PHOSPHODIESTERASE PDEF"/>
    <property type="match status" value="1"/>
</dbReference>
<dbReference type="Pfam" id="PF00563">
    <property type="entry name" value="EAL"/>
    <property type="match status" value="1"/>
</dbReference>
<keyword evidence="1" id="KW-1133">Transmembrane helix</keyword>
<dbReference type="SUPFAM" id="SSF55073">
    <property type="entry name" value="Nucleotide cyclase"/>
    <property type="match status" value="1"/>
</dbReference>
<dbReference type="PANTHER" id="PTHR33121:SF70">
    <property type="entry name" value="SIGNALING PROTEIN YKOW"/>
    <property type="match status" value="1"/>
</dbReference>
<keyword evidence="5" id="KW-1185">Reference proteome</keyword>
<dbReference type="PROSITE" id="PS50883">
    <property type="entry name" value="EAL"/>
    <property type="match status" value="1"/>
</dbReference>
<dbReference type="InterPro" id="IPR029787">
    <property type="entry name" value="Nucleotide_cyclase"/>
</dbReference>
<dbReference type="InterPro" id="IPR050706">
    <property type="entry name" value="Cyclic-di-GMP_PDE-like"/>
</dbReference>
<sequence>MKYPSTRFLQRIKTLMSQAVFGPAALAFLPALTLGTFWLGGEVALIAAALGLPILVVVLPHLLHNGGSGGPKQLTDLPGLDRFKGASADTFEQTRDNTMKSAMLMLEIDEFDDFLDLHGAAAADAVLQRCGDRIVSTLRQRDVVARVDKNRFAVCLHPVLQLDLELAIQMAGRLQAALEEPISIDGTSVFITTSTGICLRHRAPGDTVEDWQNATEAALQEAKAVGPAGVRVFSGAATPQSTGKDLRAEVAQALDSGMIQAWFQPQVCTDTGRVSGFEALARWAHPVKGLVPPSTFLPALEESGLMQKLSCHMVTQSLTALKSWDAAGLDVPCVGVNFATDELRDPGLVDRIRNELDRFDLTPDRLSVEILETVMTDQPDDMITRNITALGELGCRIDLDDFGTGHASIASVRRFRVSRIKIDRSFVAKADHDPDQQKLIAAILTMAERLDLDTLAEGVETVGEHALLAQLGCGHVQGFGIGRPMPFDQTIDWTVAHEAKLQDAPAIGSRSS</sequence>
<dbReference type="EC" id="3.1.4.52" evidence="4"/>
<name>A0A0P1GTY0_9RHOB</name>
<dbReference type="CDD" id="cd01949">
    <property type="entry name" value="GGDEF"/>
    <property type="match status" value="1"/>
</dbReference>
<dbReference type="STRING" id="928856.SAMN04488049_11176"/>
<evidence type="ECO:0000259" key="2">
    <source>
        <dbReference type="PROSITE" id="PS50883"/>
    </source>
</evidence>
<gene>
    <name evidence="4" type="primary">dosP</name>
    <name evidence="4" type="ORF">TRM7557_01418</name>
</gene>
<organism evidence="4 5">
    <name type="scientific">Tritonibacter multivorans</name>
    <dbReference type="NCBI Taxonomy" id="928856"/>
    <lineage>
        <taxon>Bacteria</taxon>
        <taxon>Pseudomonadati</taxon>
        <taxon>Pseudomonadota</taxon>
        <taxon>Alphaproteobacteria</taxon>
        <taxon>Rhodobacterales</taxon>
        <taxon>Paracoccaceae</taxon>
        <taxon>Tritonibacter</taxon>
    </lineage>
</organism>
<dbReference type="SUPFAM" id="SSF141868">
    <property type="entry name" value="EAL domain-like"/>
    <property type="match status" value="1"/>
</dbReference>
<keyword evidence="1" id="KW-0812">Transmembrane</keyword>
<dbReference type="InterPro" id="IPR043128">
    <property type="entry name" value="Rev_trsase/Diguanyl_cyclase"/>
</dbReference>
<feature type="domain" description="EAL" evidence="2">
    <location>
        <begin position="243"/>
        <end position="498"/>
    </location>
</feature>
<evidence type="ECO:0000256" key="1">
    <source>
        <dbReference type="SAM" id="Phobius"/>
    </source>
</evidence>
<dbReference type="PROSITE" id="PS50887">
    <property type="entry name" value="GGDEF"/>
    <property type="match status" value="1"/>
</dbReference>
<evidence type="ECO:0000259" key="3">
    <source>
        <dbReference type="PROSITE" id="PS50887"/>
    </source>
</evidence>
<keyword evidence="1" id="KW-0472">Membrane</keyword>
<evidence type="ECO:0000313" key="4">
    <source>
        <dbReference type="EMBL" id="CUH77527.1"/>
    </source>
</evidence>
<accession>A0A0P1GTY0</accession>
<dbReference type="InterPro" id="IPR000160">
    <property type="entry name" value="GGDEF_dom"/>
</dbReference>
<dbReference type="GO" id="GO:0071111">
    <property type="term" value="F:cyclic-guanylate-specific phosphodiesterase activity"/>
    <property type="evidence" value="ECO:0007669"/>
    <property type="project" value="UniProtKB-EC"/>
</dbReference>